<dbReference type="Pfam" id="PF12698">
    <property type="entry name" value="ABC2_membrane_3"/>
    <property type="match status" value="1"/>
</dbReference>
<sequence length="361" mass="37704">MSTSPLSFWSSVGLVADREIRAKLRSKAFVISALILVLGVLASIVIGSIASQNTSDIPVAVVQGTPDVLGGVDGVDATTVGSTGEAEQLVRDKKVDAALVPDSGQLGYRVIALDSTPDTLVSLLSVRPAVDLLEPAPTNELLVYLVALGFGLIFFVSAITFGATIAQSVVEEKQTRVVELLISAIPARALLAGKVIGNSVLALAQIVVIAIVATAALALTGQQNLLTSLGPSVLWFIAFFAVGFVLLAAIFAASAALVSRQEDVGSVTSPVTMLVMIPYFLIVFFNDNELVLGIMSYVPFSAPVGMPMRIFLGTAQWWEPLLSLAIVVATTAGAVLLGARIYENSLLRMGGRVKLGDAIRG</sequence>
<feature type="transmembrane region" description="Helical" evidence="5">
    <location>
        <begin position="297"/>
        <end position="315"/>
    </location>
</feature>
<evidence type="ECO:0000256" key="5">
    <source>
        <dbReference type="SAM" id="Phobius"/>
    </source>
</evidence>
<feature type="domain" description="ABC-2 type transporter transmembrane" evidence="6">
    <location>
        <begin position="146"/>
        <end position="339"/>
    </location>
</feature>
<keyword evidence="4 5" id="KW-0472">Membrane</keyword>
<dbReference type="PANTHER" id="PTHR43471:SF3">
    <property type="entry name" value="ABC TRANSPORTER PERMEASE PROTEIN NATB"/>
    <property type="match status" value="1"/>
</dbReference>
<protein>
    <submittedName>
        <fullName evidence="7">ABC transporter permease</fullName>
    </submittedName>
</protein>
<reference evidence="8" key="1">
    <citation type="journal article" date="2019" name="Int. J. Syst. Evol. Microbiol.">
        <title>The Global Catalogue of Microorganisms (GCM) 10K type strain sequencing project: providing services to taxonomists for standard genome sequencing and annotation.</title>
        <authorList>
            <consortium name="The Broad Institute Genomics Platform"/>
            <consortium name="The Broad Institute Genome Sequencing Center for Infectious Disease"/>
            <person name="Wu L."/>
            <person name="Ma J."/>
        </authorList>
    </citation>
    <scope>NUCLEOTIDE SEQUENCE [LARGE SCALE GENOMIC DNA]</scope>
    <source>
        <strain evidence="8">NBRC 108725</strain>
    </source>
</reference>
<name>A0ABN6XN71_9MICO</name>
<dbReference type="Proteomes" id="UP001321498">
    <property type="component" value="Chromosome"/>
</dbReference>
<dbReference type="RefSeq" id="WP_286278627.1">
    <property type="nucleotide sequence ID" value="NZ_AP027731.1"/>
</dbReference>
<evidence type="ECO:0000256" key="3">
    <source>
        <dbReference type="ARBA" id="ARBA00022989"/>
    </source>
</evidence>
<evidence type="ECO:0000313" key="7">
    <source>
        <dbReference type="EMBL" id="BDZ45257.1"/>
    </source>
</evidence>
<gene>
    <name evidence="7" type="ORF">GCM10025866_11660</name>
</gene>
<feature type="transmembrane region" description="Helical" evidence="5">
    <location>
        <begin position="264"/>
        <end position="285"/>
    </location>
</feature>
<feature type="transmembrane region" description="Helical" evidence="5">
    <location>
        <begin position="141"/>
        <end position="165"/>
    </location>
</feature>
<evidence type="ECO:0000313" key="8">
    <source>
        <dbReference type="Proteomes" id="UP001321498"/>
    </source>
</evidence>
<keyword evidence="8" id="KW-1185">Reference proteome</keyword>
<dbReference type="EMBL" id="AP027731">
    <property type="protein sequence ID" value="BDZ45257.1"/>
    <property type="molecule type" value="Genomic_DNA"/>
</dbReference>
<keyword evidence="3 5" id="KW-1133">Transmembrane helix</keyword>
<organism evidence="7 8">
    <name type="scientific">Naasia aerilata</name>
    <dbReference type="NCBI Taxonomy" id="1162966"/>
    <lineage>
        <taxon>Bacteria</taxon>
        <taxon>Bacillati</taxon>
        <taxon>Actinomycetota</taxon>
        <taxon>Actinomycetes</taxon>
        <taxon>Micrococcales</taxon>
        <taxon>Microbacteriaceae</taxon>
        <taxon>Naasia</taxon>
    </lineage>
</organism>
<evidence type="ECO:0000259" key="6">
    <source>
        <dbReference type="Pfam" id="PF12698"/>
    </source>
</evidence>
<feature type="transmembrane region" description="Helical" evidence="5">
    <location>
        <begin position="233"/>
        <end position="258"/>
    </location>
</feature>
<accession>A0ABN6XN71</accession>
<dbReference type="InterPro" id="IPR013525">
    <property type="entry name" value="ABC2_TM"/>
</dbReference>
<proteinExistence type="predicted"/>
<feature type="transmembrane region" description="Helical" evidence="5">
    <location>
        <begin position="321"/>
        <end position="342"/>
    </location>
</feature>
<comment type="subcellular location">
    <subcellularLocation>
        <location evidence="1">Membrane</location>
        <topology evidence="1">Multi-pass membrane protein</topology>
    </subcellularLocation>
</comment>
<feature type="transmembrane region" description="Helical" evidence="5">
    <location>
        <begin position="202"/>
        <end position="221"/>
    </location>
</feature>
<keyword evidence="2 5" id="KW-0812">Transmembrane</keyword>
<evidence type="ECO:0000256" key="2">
    <source>
        <dbReference type="ARBA" id="ARBA00022692"/>
    </source>
</evidence>
<feature type="transmembrane region" description="Helical" evidence="5">
    <location>
        <begin position="28"/>
        <end position="50"/>
    </location>
</feature>
<evidence type="ECO:0000256" key="4">
    <source>
        <dbReference type="ARBA" id="ARBA00023136"/>
    </source>
</evidence>
<dbReference type="PANTHER" id="PTHR43471">
    <property type="entry name" value="ABC TRANSPORTER PERMEASE"/>
    <property type="match status" value="1"/>
</dbReference>
<evidence type="ECO:0000256" key="1">
    <source>
        <dbReference type="ARBA" id="ARBA00004141"/>
    </source>
</evidence>